<sequence>MFLLPIFSEEMTRSSPSLLDGWLAFLILVRITESQNPNTHTHTLNTGESQRPKRTPSPRTRTANSEVSISFTLLHWMQNEPGRQPDMGKAPGVPIRKQVMYPITLPLHTDLPRSRPNARRSNRGDVGQGAQRWWHRVRSPIHSPLVRALDARFV</sequence>
<protein>
    <submittedName>
        <fullName evidence="2">Uncharacterized protein</fullName>
    </submittedName>
</protein>
<proteinExistence type="predicted"/>
<dbReference type="GeneID" id="81367294"/>
<evidence type="ECO:0000313" key="2">
    <source>
        <dbReference type="EMBL" id="KAJ5403806.1"/>
    </source>
</evidence>
<organism evidence="2 3">
    <name type="scientific">Penicillium cosmopolitanum</name>
    <dbReference type="NCBI Taxonomy" id="1131564"/>
    <lineage>
        <taxon>Eukaryota</taxon>
        <taxon>Fungi</taxon>
        <taxon>Dikarya</taxon>
        <taxon>Ascomycota</taxon>
        <taxon>Pezizomycotina</taxon>
        <taxon>Eurotiomycetes</taxon>
        <taxon>Eurotiomycetidae</taxon>
        <taxon>Eurotiales</taxon>
        <taxon>Aspergillaceae</taxon>
        <taxon>Penicillium</taxon>
    </lineage>
</organism>
<feature type="region of interest" description="Disordered" evidence="1">
    <location>
        <begin position="107"/>
        <end position="128"/>
    </location>
</feature>
<reference evidence="2" key="1">
    <citation type="submission" date="2022-12" db="EMBL/GenBank/DDBJ databases">
        <authorList>
            <person name="Petersen C."/>
        </authorList>
    </citation>
    <scope>NUCLEOTIDE SEQUENCE</scope>
    <source>
        <strain evidence="2">IBT 29677</strain>
    </source>
</reference>
<feature type="region of interest" description="Disordered" evidence="1">
    <location>
        <begin position="37"/>
        <end position="65"/>
    </location>
</feature>
<dbReference type="Proteomes" id="UP001147747">
    <property type="component" value="Unassembled WGS sequence"/>
</dbReference>
<gene>
    <name evidence="2" type="ORF">N7509_003677</name>
</gene>
<name>A0A9W9W5T2_9EURO</name>
<reference evidence="2" key="2">
    <citation type="journal article" date="2023" name="IMA Fungus">
        <title>Comparative genomic study of the Penicillium genus elucidates a diverse pangenome and 15 lateral gene transfer events.</title>
        <authorList>
            <person name="Petersen C."/>
            <person name="Sorensen T."/>
            <person name="Nielsen M.R."/>
            <person name="Sondergaard T.E."/>
            <person name="Sorensen J.L."/>
            <person name="Fitzpatrick D.A."/>
            <person name="Frisvad J.C."/>
            <person name="Nielsen K.L."/>
        </authorList>
    </citation>
    <scope>NUCLEOTIDE SEQUENCE</scope>
    <source>
        <strain evidence="2">IBT 29677</strain>
    </source>
</reference>
<feature type="compositionally biased region" description="Polar residues" evidence="1">
    <location>
        <begin position="37"/>
        <end position="49"/>
    </location>
</feature>
<comment type="caution">
    <text evidence="2">The sequence shown here is derived from an EMBL/GenBank/DDBJ whole genome shotgun (WGS) entry which is preliminary data.</text>
</comment>
<dbReference type="EMBL" id="JAPZBU010000005">
    <property type="protein sequence ID" value="KAJ5403806.1"/>
    <property type="molecule type" value="Genomic_DNA"/>
</dbReference>
<evidence type="ECO:0000256" key="1">
    <source>
        <dbReference type="SAM" id="MobiDB-lite"/>
    </source>
</evidence>
<keyword evidence="3" id="KW-1185">Reference proteome</keyword>
<dbReference type="AlphaFoldDB" id="A0A9W9W5T2"/>
<dbReference type="RefSeq" id="XP_056491048.1">
    <property type="nucleotide sequence ID" value="XM_056628314.1"/>
</dbReference>
<accession>A0A9W9W5T2</accession>
<evidence type="ECO:0000313" key="3">
    <source>
        <dbReference type="Proteomes" id="UP001147747"/>
    </source>
</evidence>